<organism evidence="7 8">
    <name type="scientific">Trichuris muris</name>
    <name type="common">Mouse whipworm</name>
    <dbReference type="NCBI Taxonomy" id="70415"/>
    <lineage>
        <taxon>Eukaryota</taxon>
        <taxon>Metazoa</taxon>
        <taxon>Ecdysozoa</taxon>
        <taxon>Nematoda</taxon>
        <taxon>Enoplea</taxon>
        <taxon>Dorylaimia</taxon>
        <taxon>Trichinellida</taxon>
        <taxon>Trichuridae</taxon>
        <taxon>Trichuris</taxon>
    </lineage>
</organism>
<evidence type="ECO:0000256" key="1">
    <source>
        <dbReference type="ARBA" id="ARBA00022536"/>
    </source>
</evidence>
<dbReference type="InterPro" id="IPR001881">
    <property type="entry name" value="EGF-like_Ca-bd_dom"/>
</dbReference>
<name>A0A5S6QV94_TRIMR</name>
<dbReference type="InterPro" id="IPR018097">
    <property type="entry name" value="EGF_Ca-bd_CS"/>
</dbReference>
<keyword evidence="4" id="KW-1015">Disulfide bond</keyword>
<dbReference type="AlphaFoldDB" id="A0A5S6QV94"/>
<dbReference type="PROSITE" id="PS50026">
    <property type="entry name" value="EGF_3"/>
    <property type="match status" value="1"/>
</dbReference>
<evidence type="ECO:0000256" key="5">
    <source>
        <dbReference type="PROSITE-ProRule" id="PRU00076"/>
    </source>
</evidence>
<dbReference type="InterPro" id="IPR000742">
    <property type="entry name" value="EGF"/>
</dbReference>
<evidence type="ECO:0000256" key="4">
    <source>
        <dbReference type="ARBA" id="ARBA00023157"/>
    </source>
</evidence>
<dbReference type="WBParaSite" id="TMUE_3000011331.1">
    <property type="protein sequence ID" value="TMUE_3000011331.1"/>
    <property type="gene ID" value="WBGene00292193"/>
</dbReference>
<reference evidence="8" key="1">
    <citation type="submission" date="2019-12" db="UniProtKB">
        <authorList>
            <consortium name="WormBaseParasite"/>
        </authorList>
    </citation>
    <scope>IDENTIFICATION</scope>
</reference>
<dbReference type="PROSITE" id="PS00010">
    <property type="entry name" value="ASX_HYDROXYL"/>
    <property type="match status" value="1"/>
</dbReference>
<feature type="domain" description="EGF-like" evidence="6">
    <location>
        <begin position="337"/>
        <end position="378"/>
    </location>
</feature>
<evidence type="ECO:0000313" key="8">
    <source>
        <dbReference type="WBParaSite" id="TMUE_3000011331.1"/>
    </source>
</evidence>
<dbReference type="Proteomes" id="UP000046395">
    <property type="component" value="Unassembled WGS sequence"/>
</dbReference>
<dbReference type="STRING" id="70415.A0A5S6QV94"/>
<dbReference type="SMART" id="SM00179">
    <property type="entry name" value="EGF_CA"/>
    <property type="match status" value="1"/>
</dbReference>
<dbReference type="PROSITE" id="PS01187">
    <property type="entry name" value="EGF_CA"/>
    <property type="match status" value="1"/>
</dbReference>
<dbReference type="PANTHER" id="PTHR24034:SF89">
    <property type="entry name" value="COMPLEMENT COMPONENT C1Q RECEPTOR"/>
    <property type="match status" value="1"/>
</dbReference>
<evidence type="ECO:0000256" key="3">
    <source>
        <dbReference type="ARBA" id="ARBA00022737"/>
    </source>
</evidence>
<dbReference type="Pfam" id="PF07645">
    <property type="entry name" value="EGF_CA"/>
    <property type="match status" value="1"/>
</dbReference>
<keyword evidence="3" id="KW-0677">Repeat</keyword>
<dbReference type="InterPro" id="IPR050751">
    <property type="entry name" value="ECM_structural_protein"/>
</dbReference>
<evidence type="ECO:0000259" key="6">
    <source>
        <dbReference type="PROSITE" id="PS50026"/>
    </source>
</evidence>
<accession>A0A5S6QV94</accession>
<dbReference type="InterPro" id="IPR049883">
    <property type="entry name" value="NOTCH1_EGF-like"/>
</dbReference>
<dbReference type="InterPro" id="IPR000152">
    <property type="entry name" value="EGF-type_Asp/Asn_hydroxyl_site"/>
</dbReference>
<dbReference type="CDD" id="cd00054">
    <property type="entry name" value="EGF_CA"/>
    <property type="match status" value="1"/>
</dbReference>
<keyword evidence="1 5" id="KW-0245">EGF-like domain</keyword>
<keyword evidence="7" id="KW-1185">Reference proteome</keyword>
<sequence length="436" mass="51145">MKYLILSVLLSNVCFEDRLNSVNGKIKLQSKIQEKVMKAWRKHRDAWKYVHSLRHAMPPVADQIRQDYGETLVEQTTEEKKQVMAYVGRVAFFVRQFRKHAKDTRNNSSIPLDRFPMPPLERMHFMLEPHCRRSFFACVKVINAIVDLTFYGNPQVYAEKKTLTKWRKLSGMHQSILLKPFIDMDEYFKFGMTASYFMCWMTLLQLPLLKHLPYCNVKDRWFVGYTKEFYTYTSGIFARNVTMDKKLFAVDYLDQEPFRCALYSFCPDPCCHRIHLIQPNCSQDDRNQCKKQGMTGCRLSLNDNENFNDLIKNRLNVSCKCWKPGERYDPSSLKCVDVDECAEMRYRCVKPNTVCVNTIGSYICACQAGFKEAGGYCTRELKMIEDKLPDVFSRASITTNEKQSNRMEDDSPDLSIRLLRRAHRYQRKILLNFTGA</sequence>
<comment type="caution">
    <text evidence="5">Lacks conserved residue(s) required for the propagation of feature annotation.</text>
</comment>
<dbReference type="Gene3D" id="2.10.25.10">
    <property type="entry name" value="Laminin"/>
    <property type="match status" value="1"/>
</dbReference>
<dbReference type="SUPFAM" id="SSF57196">
    <property type="entry name" value="EGF/Laminin"/>
    <property type="match status" value="1"/>
</dbReference>
<keyword evidence="2" id="KW-0732">Signal</keyword>
<dbReference type="PROSITE" id="PS01186">
    <property type="entry name" value="EGF_2"/>
    <property type="match status" value="1"/>
</dbReference>
<dbReference type="PANTHER" id="PTHR24034">
    <property type="entry name" value="EGF-LIKE DOMAIN-CONTAINING PROTEIN"/>
    <property type="match status" value="1"/>
</dbReference>
<evidence type="ECO:0000256" key="2">
    <source>
        <dbReference type="ARBA" id="ARBA00022729"/>
    </source>
</evidence>
<dbReference type="FunFam" id="2.10.25.10:FF:000038">
    <property type="entry name" value="Fibrillin 2"/>
    <property type="match status" value="1"/>
</dbReference>
<proteinExistence type="predicted"/>
<evidence type="ECO:0000313" key="7">
    <source>
        <dbReference type="Proteomes" id="UP000046395"/>
    </source>
</evidence>
<protein>
    <submittedName>
        <fullName evidence="8">EGF-like domain-containing protein</fullName>
    </submittedName>
</protein>
<dbReference type="GO" id="GO:0005509">
    <property type="term" value="F:calcium ion binding"/>
    <property type="evidence" value="ECO:0007669"/>
    <property type="project" value="InterPro"/>
</dbReference>